<protein>
    <submittedName>
        <fullName evidence="2">Alpha/beta hydrolase</fullName>
    </submittedName>
</protein>
<evidence type="ECO:0000313" key="2">
    <source>
        <dbReference type="EMBL" id="PZP41623.1"/>
    </source>
</evidence>
<dbReference type="AlphaFoldDB" id="A0A2W5EGG4"/>
<dbReference type="GO" id="GO:0016787">
    <property type="term" value="F:hydrolase activity"/>
    <property type="evidence" value="ECO:0007669"/>
    <property type="project" value="UniProtKB-KW"/>
</dbReference>
<evidence type="ECO:0000313" key="3">
    <source>
        <dbReference type="Proteomes" id="UP000249645"/>
    </source>
</evidence>
<reference evidence="2 3" key="1">
    <citation type="submission" date="2017-11" db="EMBL/GenBank/DDBJ databases">
        <title>Infants hospitalized years apart are colonized by the same room-sourced microbial strains.</title>
        <authorList>
            <person name="Brooks B."/>
            <person name="Olm M.R."/>
            <person name="Firek B.A."/>
            <person name="Baker R."/>
            <person name="Thomas B.C."/>
            <person name="Morowitz M.J."/>
            <person name="Banfield J.F."/>
        </authorList>
    </citation>
    <scope>NUCLEOTIDE SEQUENCE [LARGE SCALE GENOMIC DNA]</scope>
    <source>
        <strain evidence="2">S2_009_000_R2_76</strain>
    </source>
</reference>
<gene>
    <name evidence="2" type="ORF">DI598_18000</name>
</gene>
<name>A0A2W5EGG4_9SPHI</name>
<dbReference type="SUPFAM" id="SSF53474">
    <property type="entry name" value="alpha/beta-Hydrolases"/>
    <property type="match status" value="1"/>
</dbReference>
<dbReference type="PANTHER" id="PTHR43798:SF33">
    <property type="entry name" value="HYDROLASE, PUTATIVE (AFU_ORTHOLOGUE AFUA_2G14860)-RELATED"/>
    <property type="match status" value="1"/>
</dbReference>
<dbReference type="Proteomes" id="UP000249645">
    <property type="component" value="Unassembled WGS sequence"/>
</dbReference>
<dbReference type="Gene3D" id="3.40.50.1820">
    <property type="entry name" value="alpha/beta hydrolase"/>
    <property type="match status" value="1"/>
</dbReference>
<organism evidence="2 3">
    <name type="scientific">Pseudopedobacter saltans</name>
    <dbReference type="NCBI Taxonomy" id="151895"/>
    <lineage>
        <taxon>Bacteria</taxon>
        <taxon>Pseudomonadati</taxon>
        <taxon>Bacteroidota</taxon>
        <taxon>Sphingobacteriia</taxon>
        <taxon>Sphingobacteriales</taxon>
        <taxon>Sphingobacteriaceae</taxon>
        <taxon>Pseudopedobacter</taxon>
    </lineage>
</organism>
<dbReference type="EMBL" id="QFOI01000500">
    <property type="protein sequence ID" value="PZP41623.1"/>
    <property type="molecule type" value="Genomic_DNA"/>
</dbReference>
<dbReference type="PRINTS" id="PR00111">
    <property type="entry name" value="ABHYDROLASE"/>
</dbReference>
<keyword evidence="2" id="KW-0378">Hydrolase</keyword>
<dbReference type="InterPro" id="IPR029058">
    <property type="entry name" value="AB_hydrolase_fold"/>
</dbReference>
<dbReference type="Pfam" id="PF12697">
    <property type="entry name" value="Abhydrolase_6"/>
    <property type="match status" value="1"/>
</dbReference>
<feature type="domain" description="AB hydrolase-1" evidence="1">
    <location>
        <begin position="22"/>
        <end position="254"/>
    </location>
</feature>
<dbReference type="GO" id="GO:0016020">
    <property type="term" value="C:membrane"/>
    <property type="evidence" value="ECO:0007669"/>
    <property type="project" value="TreeGrafter"/>
</dbReference>
<accession>A0A2W5EGG4</accession>
<dbReference type="InterPro" id="IPR000073">
    <property type="entry name" value="AB_hydrolase_1"/>
</dbReference>
<evidence type="ECO:0000259" key="1">
    <source>
        <dbReference type="Pfam" id="PF12697"/>
    </source>
</evidence>
<dbReference type="PANTHER" id="PTHR43798">
    <property type="entry name" value="MONOACYLGLYCEROL LIPASE"/>
    <property type="match status" value="1"/>
</dbReference>
<dbReference type="InterPro" id="IPR050266">
    <property type="entry name" value="AB_hydrolase_sf"/>
</dbReference>
<sequence length="263" mass="29671">MFFEYKGKNIYYKKIGSGNTTLVFIHGFPEDGSIFDKQTIFLSEKFQIIVPDLPGAGQSAYNDKLDSVEAFGQAIVSLLQYEKIEKPILLGHSMGGYITLAIEELYPNFSKAFGFINSTAFADTEEKKENRRKSIALMEKYGSAAFVKKAIPGNFSENFVKENSKLMEQLITIASSFPKEGLQRFYEIMIDRPDLTSILKQTHKPVLFFIGAEDQAAPLSDLLQQVKLPQTSHIHILPNVAHMSMLEAPESVNQWILDFVLEK</sequence>
<comment type="caution">
    <text evidence="2">The sequence shown here is derived from an EMBL/GenBank/DDBJ whole genome shotgun (WGS) entry which is preliminary data.</text>
</comment>
<proteinExistence type="predicted"/>